<gene>
    <name evidence="1" type="primary">Acey_s0054.g2524</name>
    <name evidence="1" type="ORF">Y032_0054g2524</name>
</gene>
<reference evidence="2" key="1">
    <citation type="journal article" date="2015" name="Nat. Genet.">
        <title>The genome and transcriptome of the zoonotic hookworm Ancylostoma ceylanicum identify infection-specific gene families.</title>
        <authorList>
            <person name="Schwarz E.M."/>
            <person name="Hu Y."/>
            <person name="Antoshechkin I."/>
            <person name="Miller M.M."/>
            <person name="Sternberg P.W."/>
            <person name="Aroian R.V."/>
        </authorList>
    </citation>
    <scope>NUCLEOTIDE SEQUENCE</scope>
    <source>
        <strain evidence="2">HY135</strain>
    </source>
</reference>
<sequence>MQQRKNSYHVGPRAQAVEHGSYLCKIACVPRDTLCQKRKVANVLKYSFSLFKFGAQACAQIFEKIFVSVAMFYI</sequence>
<proteinExistence type="predicted"/>
<protein>
    <submittedName>
        <fullName evidence="1">Uncharacterized protein</fullName>
    </submittedName>
</protein>
<comment type="caution">
    <text evidence="1">The sequence shown here is derived from an EMBL/GenBank/DDBJ whole genome shotgun (WGS) entry which is preliminary data.</text>
</comment>
<organism evidence="1 2">
    <name type="scientific">Ancylostoma ceylanicum</name>
    <dbReference type="NCBI Taxonomy" id="53326"/>
    <lineage>
        <taxon>Eukaryota</taxon>
        <taxon>Metazoa</taxon>
        <taxon>Ecdysozoa</taxon>
        <taxon>Nematoda</taxon>
        <taxon>Chromadorea</taxon>
        <taxon>Rhabditida</taxon>
        <taxon>Rhabditina</taxon>
        <taxon>Rhabditomorpha</taxon>
        <taxon>Strongyloidea</taxon>
        <taxon>Ancylostomatidae</taxon>
        <taxon>Ancylostomatinae</taxon>
        <taxon>Ancylostoma</taxon>
    </lineage>
</organism>
<evidence type="ECO:0000313" key="2">
    <source>
        <dbReference type="Proteomes" id="UP000024635"/>
    </source>
</evidence>
<keyword evidence="2" id="KW-1185">Reference proteome</keyword>
<dbReference type="Proteomes" id="UP000024635">
    <property type="component" value="Unassembled WGS sequence"/>
</dbReference>
<evidence type="ECO:0000313" key="1">
    <source>
        <dbReference type="EMBL" id="EYC10735.1"/>
    </source>
</evidence>
<dbReference type="AlphaFoldDB" id="A0A016U6E0"/>
<name>A0A016U6E0_9BILA</name>
<accession>A0A016U6E0</accession>
<dbReference type="EMBL" id="JARK01001390">
    <property type="protein sequence ID" value="EYC10735.1"/>
    <property type="molecule type" value="Genomic_DNA"/>
</dbReference>